<comment type="catalytic activity">
    <reaction evidence="21">
        <text>decanoyl-CoA + H2O = decanoate + CoA + H(+)</text>
        <dbReference type="Rhea" id="RHEA:40059"/>
        <dbReference type="ChEBI" id="CHEBI:15377"/>
        <dbReference type="ChEBI" id="CHEBI:15378"/>
        <dbReference type="ChEBI" id="CHEBI:27689"/>
        <dbReference type="ChEBI" id="CHEBI:57287"/>
        <dbReference type="ChEBI" id="CHEBI:61430"/>
    </reaction>
    <physiologicalReaction direction="left-to-right" evidence="21">
        <dbReference type="Rhea" id="RHEA:40060"/>
    </physiologicalReaction>
</comment>
<comment type="catalytic activity">
    <reaction evidence="22">
        <text>dodecanoyl-CoA + H2O = dodecanoate + CoA + H(+)</text>
        <dbReference type="Rhea" id="RHEA:30135"/>
        <dbReference type="ChEBI" id="CHEBI:15377"/>
        <dbReference type="ChEBI" id="CHEBI:15378"/>
        <dbReference type="ChEBI" id="CHEBI:18262"/>
        <dbReference type="ChEBI" id="CHEBI:57287"/>
        <dbReference type="ChEBI" id="CHEBI:57375"/>
    </reaction>
    <physiologicalReaction direction="left-to-right" evidence="22">
        <dbReference type="Rhea" id="RHEA:30136"/>
    </physiologicalReaction>
</comment>
<evidence type="ECO:0000256" key="9">
    <source>
        <dbReference type="ARBA" id="ARBA00022946"/>
    </source>
</evidence>
<dbReference type="InterPro" id="IPR003736">
    <property type="entry name" value="PAAI_dom"/>
</dbReference>
<evidence type="ECO:0000256" key="4">
    <source>
        <dbReference type="ARBA" id="ARBA00022475"/>
    </source>
</evidence>
<evidence type="ECO:0000259" key="24">
    <source>
        <dbReference type="Pfam" id="PF03061"/>
    </source>
</evidence>
<keyword evidence="7" id="KW-0378">Hydrolase</keyword>
<dbReference type="Proteomes" id="UP000610862">
    <property type="component" value="Unassembled WGS sequence"/>
</dbReference>
<dbReference type="EC" id="3.1.2.2" evidence="16"/>
<dbReference type="InterPro" id="IPR052365">
    <property type="entry name" value="THEM4/THEM5_acyl-CoA_thioest"/>
</dbReference>
<gene>
    <name evidence="25" type="ORF">H8692_08165</name>
</gene>
<evidence type="ECO:0000313" key="26">
    <source>
        <dbReference type="Proteomes" id="UP000610862"/>
    </source>
</evidence>
<evidence type="ECO:0000256" key="3">
    <source>
        <dbReference type="ARBA" id="ARBA00004632"/>
    </source>
</evidence>
<evidence type="ECO:0000256" key="12">
    <source>
        <dbReference type="ARBA" id="ARBA00023273"/>
    </source>
</evidence>
<evidence type="ECO:0000256" key="20">
    <source>
        <dbReference type="ARBA" id="ARBA00047734"/>
    </source>
</evidence>
<evidence type="ECO:0000256" key="1">
    <source>
        <dbReference type="ARBA" id="ARBA00004170"/>
    </source>
</evidence>
<dbReference type="AlphaFoldDB" id="A0A926EAE7"/>
<comment type="catalytic activity">
    <reaction evidence="13">
        <text>(5Z,8Z,11Z,14Z)-eicosatetraenoyl-CoA + H2O = (5Z,8Z,11Z,14Z)-eicosatetraenoate + CoA + H(+)</text>
        <dbReference type="Rhea" id="RHEA:40151"/>
        <dbReference type="ChEBI" id="CHEBI:15377"/>
        <dbReference type="ChEBI" id="CHEBI:15378"/>
        <dbReference type="ChEBI" id="CHEBI:32395"/>
        <dbReference type="ChEBI" id="CHEBI:57287"/>
        <dbReference type="ChEBI" id="CHEBI:57368"/>
    </reaction>
    <physiologicalReaction direction="left-to-right" evidence="13">
        <dbReference type="Rhea" id="RHEA:40152"/>
    </physiologicalReaction>
</comment>
<proteinExistence type="inferred from homology"/>
<name>A0A926EAE7_9FIRM</name>
<dbReference type="GO" id="GO:0005737">
    <property type="term" value="C:cytoplasm"/>
    <property type="evidence" value="ECO:0007669"/>
    <property type="project" value="UniProtKB-SubCell"/>
</dbReference>
<accession>A0A926EAE7</accession>
<keyword evidence="4" id="KW-1003">Cell membrane</keyword>
<dbReference type="CDD" id="cd03443">
    <property type="entry name" value="PaaI_thioesterase"/>
    <property type="match status" value="1"/>
</dbReference>
<feature type="domain" description="Thioesterase" evidence="24">
    <location>
        <begin position="51"/>
        <end position="126"/>
    </location>
</feature>
<evidence type="ECO:0000256" key="13">
    <source>
        <dbReference type="ARBA" id="ARBA00035852"/>
    </source>
</evidence>
<organism evidence="25 26">
    <name type="scientific">Lentihominibacter hominis</name>
    <dbReference type="NCBI Taxonomy" id="2763645"/>
    <lineage>
        <taxon>Bacteria</taxon>
        <taxon>Bacillati</taxon>
        <taxon>Bacillota</taxon>
        <taxon>Clostridia</taxon>
        <taxon>Peptostreptococcales</taxon>
        <taxon>Anaerovoracaceae</taxon>
        <taxon>Lentihominibacter</taxon>
    </lineage>
</organism>
<evidence type="ECO:0000256" key="19">
    <source>
        <dbReference type="ARBA" id="ARBA00047588"/>
    </source>
</evidence>
<evidence type="ECO:0000256" key="18">
    <source>
        <dbReference type="ARBA" id="ARBA00043210"/>
    </source>
</evidence>
<keyword evidence="26" id="KW-1185">Reference proteome</keyword>
<evidence type="ECO:0000256" key="14">
    <source>
        <dbReference type="ARBA" id="ARBA00037002"/>
    </source>
</evidence>
<evidence type="ECO:0000256" key="10">
    <source>
        <dbReference type="ARBA" id="ARBA00023098"/>
    </source>
</evidence>
<evidence type="ECO:0000256" key="2">
    <source>
        <dbReference type="ARBA" id="ARBA00004496"/>
    </source>
</evidence>
<keyword evidence="6" id="KW-0053">Apoptosis</keyword>
<comment type="catalytic activity">
    <reaction evidence="23">
        <text>tetradecanoyl-CoA + H2O = tetradecanoate + CoA + H(+)</text>
        <dbReference type="Rhea" id="RHEA:40119"/>
        <dbReference type="ChEBI" id="CHEBI:15377"/>
        <dbReference type="ChEBI" id="CHEBI:15378"/>
        <dbReference type="ChEBI" id="CHEBI:30807"/>
        <dbReference type="ChEBI" id="CHEBI:57287"/>
        <dbReference type="ChEBI" id="CHEBI:57385"/>
    </reaction>
    <physiologicalReaction direction="left-to-right" evidence="23">
        <dbReference type="Rhea" id="RHEA:40120"/>
    </physiologicalReaction>
</comment>
<evidence type="ECO:0000256" key="6">
    <source>
        <dbReference type="ARBA" id="ARBA00022703"/>
    </source>
</evidence>
<evidence type="ECO:0000313" key="25">
    <source>
        <dbReference type="EMBL" id="MBC8568729.1"/>
    </source>
</evidence>
<dbReference type="GO" id="GO:0006631">
    <property type="term" value="P:fatty acid metabolic process"/>
    <property type="evidence" value="ECO:0007669"/>
    <property type="project" value="UniProtKB-KW"/>
</dbReference>
<comment type="catalytic activity">
    <reaction evidence="19">
        <text>octanoyl-CoA + H2O = octanoate + CoA + H(+)</text>
        <dbReference type="Rhea" id="RHEA:30143"/>
        <dbReference type="ChEBI" id="CHEBI:15377"/>
        <dbReference type="ChEBI" id="CHEBI:15378"/>
        <dbReference type="ChEBI" id="CHEBI:25646"/>
        <dbReference type="ChEBI" id="CHEBI:57287"/>
        <dbReference type="ChEBI" id="CHEBI:57386"/>
    </reaction>
    <physiologicalReaction direction="left-to-right" evidence="19">
        <dbReference type="Rhea" id="RHEA:30144"/>
    </physiologicalReaction>
</comment>
<dbReference type="NCBIfam" id="TIGR00369">
    <property type="entry name" value="unchar_dom_1"/>
    <property type="match status" value="1"/>
</dbReference>
<evidence type="ECO:0000256" key="17">
    <source>
        <dbReference type="ARBA" id="ARBA00040123"/>
    </source>
</evidence>
<keyword evidence="9" id="KW-0809">Transit peptide</keyword>
<evidence type="ECO:0000256" key="23">
    <source>
        <dbReference type="ARBA" id="ARBA00048180"/>
    </source>
</evidence>
<evidence type="ECO:0000256" key="21">
    <source>
        <dbReference type="ARBA" id="ARBA00047969"/>
    </source>
</evidence>
<keyword evidence="10" id="KW-0443">Lipid metabolism</keyword>
<evidence type="ECO:0000256" key="15">
    <source>
        <dbReference type="ARBA" id="ARBA00038456"/>
    </source>
</evidence>
<keyword evidence="12" id="KW-0966">Cell projection</keyword>
<dbReference type="GO" id="GO:0016289">
    <property type="term" value="F:acyl-CoA hydrolase activity"/>
    <property type="evidence" value="ECO:0007669"/>
    <property type="project" value="UniProtKB-ARBA"/>
</dbReference>
<dbReference type="RefSeq" id="WP_177268555.1">
    <property type="nucleotide sequence ID" value="NZ_JACRTA010000003.1"/>
</dbReference>
<comment type="similarity">
    <text evidence="15">Belongs to the THEM4/THEM5 thioesterase family.</text>
</comment>
<keyword evidence="11" id="KW-0472">Membrane</keyword>
<evidence type="ECO:0000256" key="22">
    <source>
        <dbReference type="ARBA" id="ARBA00048074"/>
    </source>
</evidence>
<evidence type="ECO:0000256" key="8">
    <source>
        <dbReference type="ARBA" id="ARBA00022832"/>
    </source>
</evidence>
<comment type="catalytic activity">
    <reaction evidence="14">
        <text>(9Z)-octadecenoyl-CoA + H2O = (9Z)-octadecenoate + CoA + H(+)</text>
        <dbReference type="Rhea" id="RHEA:40139"/>
        <dbReference type="ChEBI" id="CHEBI:15377"/>
        <dbReference type="ChEBI" id="CHEBI:15378"/>
        <dbReference type="ChEBI" id="CHEBI:30823"/>
        <dbReference type="ChEBI" id="CHEBI:57287"/>
        <dbReference type="ChEBI" id="CHEBI:57387"/>
    </reaction>
    <physiologicalReaction direction="left-to-right" evidence="14">
        <dbReference type="Rhea" id="RHEA:40140"/>
    </physiologicalReaction>
</comment>
<dbReference type="EMBL" id="JACRTA010000003">
    <property type="protein sequence ID" value="MBC8568729.1"/>
    <property type="molecule type" value="Genomic_DNA"/>
</dbReference>
<evidence type="ECO:0000256" key="7">
    <source>
        <dbReference type="ARBA" id="ARBA00022801"/>
    </source>
</evidence>
<keyword evidence="5" id="KW-0963">Cytoplasm</keyword>
<dbReference type="InterPro" id="IPR029069">
    <property type="entry name" value="HotDog_dom_sf"/>
</dbReference>
<evidence type="ECO:0000256" key="11">
    <source>
        <dbReference type="ARBA" id="ARBA00023136"/>
    </source>
</evidence>
<comment type="caution">
    <text evidence="25">The sequence shown here is derived from an EMBL/GenBank/DDBJ whole genome shotgun (WGS) entry which is preliminary data.</text>
</comment>
<comment type="catalytic activity">
    <reaction evidence="20">
        <text>hexadecanoyl-CoA + H2O = hexadecanoate + CoA + H(+)</text>
        <dbReference type="Rhea" id="RHEA:16645"/>
        <dbReference type="ChEBI" id="CHEBI:7896"/>
        <dbReference type="ChEBI" id="CHEBI:15377"/>
        <dbReference type="ChEBI" id="CHEBI:15378"/>
        <dbReference type="ChEBI" id="CHEBI:57287"/>
        <dbReference type="ChEBI" id="CHEBI:57379"/>
        <dbReference type="EC" id="3.1.2.2"/>
    </reaction>
    <physiologicalReaction direction="left-to-right" evidence="20">
        <dbReference type="Rhea" id="RHEA:16646"/>
    </physiologicalReaction>
</comment>
<dbReference type="InterPro" id="IPR006683">
    <property type="entry name" value="Thioestr_dom"/>
</dbReference>
<protein>
    <recommendedName>
        <fullName evidence="17">Acyl-coenzyme A thioesterase THEM4</fullName>
        <ecNumber evidence="16">3.1.2.2</ecNumber>
    </recommendedName>
    <alternativeName>
        <fullName evidence="18">Thioesterase superfamily member 4</fullName>
    </alternativeName>
</protein>
<sequence>MRVISKQRNSKMCIMCGLDNEYGVKAPFYNMEDGSVMTLFRYRYQHQSYPGRVHGGLITAMIDELGLRALWAKDLSEESFGVTFSIDTKYRKPVVYDQELIGRGVTVRENSRIFVTEACIMDAEGAILANGTVKYFKLDVNKIAEDAEAHEELCYLEEDGVKEIVFEK</sequence>
<keyword evidence="8" id="KW-0276">Fatty acid metabolism</keyword>
<reference evidence="25" key="1">
    <citation type="submission" date="2020-08" db="EMBL/GenBank/DDBJ databases">
        <title>Genome public.</title>
        <authorList>
            <person name="Liu C."/>
            <person name="Sun Q."/>
        </authorList>
    </citation>
    <scope>NUCLEOTIDE SEQUENCE</scope>
    <source>
        <strain evidence="25">NSJ-24</strain>
    </source>
</reference>
<dbReference type="Gene3D" id="3.10.129.10">
    <property type="entry name" value="Hotdog Thioesterase"/>
    <property type="match status" value="1"/>
</dbReference>
<comment type="subcellular location">
    <subcellularLocation>
        <location evidence="3">Cell projection</location>
        <location evidence="3">Ruffle membrane</location>
    </subcellularLocation>
    <subcellularLocation>
        <location evidence="2">Cytoplasm</location>
    </subcellularLocation>
    <subcellularLocation>
        <location evidence="1">Membrane</location>
        <topology evidence="1">Peripheral membrane protein</topology>
    </subcellularLocation>
</comment>
<dbReference type="GO" id="GO:0016020">
    <property type="term" value="C:membrane"/>
    <property type="evidence" value="ECO:0007669"/>
    <property type="project" value="UniProtKB-SubCell"/>
</dbReference>
<dbReference type="PANTHER" id="PTHR12418">
    <property type="entry name" value="ACYL-COENZYME A THIOESTERASE THEM4"/>
    <property type="match status" value="1"/>
</dbReference>
<dbReference type="PANTHER" id="PTHR12418:SF19">
    <property type="entry name" value="ACYL-COENZYME A THIOESTERASE THEM4"/>
    <property type="match status" value="1"/>
</dbReference>
<dbReference type="SUPFAM" id="SSF54637">
    <property type="entry name" value="Thioesterase/thiol ester dehydrase-isomerase"/>
    <property type="match status" value="1"/>
</dbReference>
<evidence type="ECO:0000256" key="5">
    <source>
        <dbReference type="ARBA" id="ARBA00022490"/>
    </source>
</evidence>
<dbReference type="Pfam" id="PF03061">
    <property type="entry name" value="4HBT"/>
    <property type="match status" value="1"/>
</dbReference>
<evidence type="ECO:0000256" key="16">
    <source>
        <dbReference type="ARBA" id="ARBA00038848"/>
    </source>
</evidence>